<evidence type="ECO:0000259" key="1">
    <source>
        <dbReference type="Pfam" id="PF01548"/>
    </source>
</evidence>
<dbReference type="KEGG" id="goq:ACH46_12550"/>
<proteinExistence type="predicted"/>
<feature type="domain" description="Transposase IS110-like N-terminal" evidence="1">
    <location>
        <begin position="4"/>
        <end position="181"/>
    </location>
</feature>
<keyword evidence="4" id="KW-1185">Reference proteome</keyword>
<evidence type="ECO:0000313" key="3">
    <source>
        <dbReference type="EMBL" id="ALG85155.1"/>
    </source>
</evidence>
<dbReference type="Pfam" id="PF02371">
    <property type="entry name" value="Transposase_20"/>
    <property type="match status" value="1"/>
</dbReference>
<dbReference type="Pfam" id="PF01548">
    <property type="entry name" value="DEDD_Tnp_IS110"/>
    <property type="match status" value="1"/>
</dbReference>
<reference evidence="4" key="1">
    <citation type="submission" date="2015-06" db="EMBL/GenBank/DDBJ databases">
        <title>Complete genome sequence and metabolic analysis of phthalate degradation pathway in Gordonia sp. QH-11.</title>
        <authorList>
            <person name="Jin D."/>
            <person name="Kong X."/>
            <person name="Bai Z."/>
        </authorList>
    </citation>
    <scope>NUCLEOTIDE SEQUENCE [LARGE SCALE GENOMIC DNA]</scope>
    <source>
        <strain evidence="4">QH-11</strain>
    </source>
</reference>
<dbReference type="PANTHER" id="PTHR33055:SF3">
    <property type="entry name" value="PUTATIVE TRANSPOSASE FOR IS117-RELATED"/>
    <property type="match status" value="1"/>
</dbReference>
<dbReference type="GO" id="GO:0006313">
    <property type="term" value="P:DNA transposition"/>
    <property type="evidence" value="ECO:0007669"/>
    <property type="project" value="InterPro"/>
</dbReference>
<protein>
    <submittedName>
        <fullName evidence="3">Transposase</fullName>
    </submittedName>
</protein>
<dbReference type="PANTHER" id="PTHR33055">
    <property type="entry name" value="TRANSPOSASE FOR INSERTION SEQUENCE ELEMENT IS1111A"/>
    <property type="match status" value="1"/>
</dbReference>
<evidence type="ECO:0000313" key="4">
    <source>
        <dbReference type="Proteomes" id="UP000063789"/>
    </source>
</evidence>
<dbReference type="Proteomes" id="UP000063789">
    <property type="component" value="Chromosome"/>
</dbReference>
<evidence type="ECO:0000259" key="2">
    <source>
        <dbReference type="Pfam" id="PF02371"/>
    </source>
</evidence>
<reference evidence="3 4" key="2">
    <citation type="journal article" date="2017" name="Int. J. Syst. Evol. Microbiol.">
        <title>Gordonia phthalatica sp. nov., a di-n-butyl phthalate-degrading bacterium isolated from activated sludge.</title>
        <authorList>
            <person name="Jin D."/>
            <person name="Kong X."/>
            <person name="Jia M."/>
            <person name="Yu X."/>
            <person name="Wang X."/>
            <person name="Zhuang X."/>
            <person name="Deng Y."/>
            <person name="Bai Z."/>
        </authorList>
    </citation>
    <scope>NUCLEOTIDE SEQUENCE [LARGE SCALE GENOMIC DNA]</scope>
    <source>
        <strain evidence="3 4">QH-11</strain>
    </source>
</reference>
<dbReference type="AlphaFoldDB" id="A0A0N9N373"/>
<dbReference type="PATRIC" id="fig|1136941.3.peg.2556"/>
<dbReference type="GO" id="GO:0003677">
    <property type="term" value="F:DNA binding"/>
    <property type="evidence" value="ECO:0007669"/>
    <property type="project" value="InterPro"/>
</dbReference>
<dbReference type="NCBIfam" id="NF033542">
    <property type="entry name" value="transpos_IS110"/>
    <property type="match status" value="1"/>
</dbReference>
<organism evidence="3 4">
    <name type="scientific">Gordonia phthalatica</name>
    <dbReference type="NCBI Taxonomy" id="1136941"/>
    <lineage>
        <taxon>Bacteria</taxon>
        <taxon>Bacillati</taxon>
        <taxon>Actinomycetota</taxon>
        <taxon>Actinomycetes</taxon>
        <taxon>Mycobacteriales</taxon>
        <taxon>Gordoniaceae</taxon>
        <taxon>Gordonia</taxon>
    </lineage>
</organism>
<name>A0A0N9N373_9ACTN</name>
<dbReference type="STRING" id="1136941.ACH46_12550"/>
<sequence length="426" mass="47161">MFFVGDDWASDHHDLVVIDDAEKVLARARVLVGPDGITQFAETLARAAVKAAGRQHRRGSRSVEEQVADLDPDQVMVCIEVDHGPWVQALAATGYHVFGVDPLQAKRFRESFGSSGAKSDPGDALALAEMVRSRHHTLTEVGGDTAQVTAIKILARAHQRAVWDRTRYANRLRAALREYFPMILLICSEFNWSLHDRTVIGILMKAPTPDQAAKLTVRQLLPLLKRRQNKDAKAARIQQILRSSQLEVAPEIVQAYAINVAATVRTIVRVNDQITELEEQVGAHFSEHPDAEIYLSQPGVGLVVGARLCGEYGDDRTRFRSAKARRNFSQTSPITIQSGKSKIVCARAAGNDWLLDATFRQANAAILNDPYCYAYYRKQRDRGAEHNAALRQLANKLVGILHGCLARHQQYNPAIAWAHASISVAA</sequence>
<dbReference type="OrthoDB" id="3188901at2"/>
<dbReference type="InterPro" id="IPR047650">
    <property type="entry name" value="Transpos_IS110"/>
</dbReference>
<dbReference type="GO" id="GO:0004803">
    <property type="term" value="F:transposase activity"/>
    <property type="evidence" value="ECO:0007669"/>
    <property type="project" value="InterPro"/>
</dbReference>
<feature type="domain" description="Transposase IS116/IS110/IS902 C-terminal" evidence="2">
    <location>
        <begin position="295"/>
        <end position="376"/>
    </location>
</feature>
<dbReference type="InterPro" id="IPR003346">
    <property type="entry name" value="Transposase_20"/>
</dbReference>
<dbReference type="InterPro" id="IPR002525">
    <property type="entry name" value="Transp_IS110-like_N"/>
</dbReference>
<dbReference type="EMBL" id="CP011853">
    <property type="protein sequence ID" value="ALG85155.1"/>
    <property type="molecule type" value="Genomic_DNA"/>
</dbReference>
<gene>
    <name evidence="3" type="ORF">ACH46_12550</name>
</gene>
<accession>A0A0N9N373</accession>